<keyword evidence="1" id="KW-0245">EGF-like domain</keyword>
<keyword evidence="2" id="KW-0175">Coiled coil</keyword>
<organism evidence="4 5">
    <name type="scientific">Desmophyllum pertusum</name>
    <dbReference type="NCBI Taxonomy" id="174260"/>
    <lineage>
        <taxon>Eukaryota</taxon>
        <taxon>Metazoa</taxon>
        <taxon>Cnidaria</taxon>
        <taxon>Anthozoa</taxon>
        <taxon>Hexacorallia</taxon>
        <taxon>Scleractinia</taxon>
        <taxon>Caryophylliina</taxon>
        <taxon>Caryophylliidae</taxon>
        <taxon>Desmophyllum</taxon>
    </lineage>
</organism>
<dbReference type="PANTHER" id="PTHR24033:SF151">
    <property type="entry name" value="NOTCH 2"/>
    <property type="match status" value="1"/>
</dbReference>
<reference evidence="4" key="1">
    <citation type="submission" date="2023-01" db="EMBL/GenBank/DDBJ databases">
        <title>Genome assembly of the deep-sea coral Lophelia pertusa.</title>
        <authorList>
            <person name="Herrera S."/>
            <person name="Cordes E."/>
        </authorList>
    </citation>
    <scope>NUCLEOTIDE SEQUENCE</scope>
    <source>
        <strain evidence="4">USNM1676648</strain>
        <tissue evidence="4">Polyp</tissue>
    </source>
</reference>
<comment type="caution">
    <text evidence="4">The sequence shown here is derived from an EMBL/GenBank/DDBJ whole genome shotgun (WGS) entry which is preliminary data.</text>
</comment>
<keyword evidence="5" id="KW-1185">Reference proteome</keyword>
<dbReference type="PANTHER" id="PTHR24033">
    <property type="entry name" value="EGF-LIKE DOMAIN-CONTAINING PROTEIN"/>
    <property type="match status" value="1"/>
</dbReference>
<dbReference type="Proteomes" id="UP001163046">
    <property type="component" value="Unassembled WGS sequence"/>
</dbReference>
<dbReference type="InterPro" id="IPR000742">
    <property type="entry name" value="EGF"/>
</dbReference>
<feature type="disulfide bond" evidence="1">
    <location>
        <begin position="280"/>
        <end position="289"/>
    </location>
</feature>
<dbReference type="InterPro" id="IPR051830">
    <property type="entry name" value="NOTCH_homolog"/>
</dbReference>
<feature type="domain" description="EGF-like" evidence="3">
    <location>
        <begin position="128"/>
        <end position="166"/>
    </location>
</feature>
<dbReference type="PROSITE" id="PS00022">
    <property type="entry name" value="EGF_1"/>
    <property type="match status" value="2"/>
</dbReference>
<dbReference type="Gene3D" id="2.10.25.10">
    <property type="entry name" value="Laminin"/>
    <property type="match status" value="4"/>
</dbReference>
<accession>A0A9W9YI51</accession>
<dbReference type="OrthoDB" id="5946640at2759"/>
<feature type="disulfide bond" evidence="1">
    <location>
        <begin position="221"/>
        <end position="238"/>
    </location>
</feature>
<dbReference type="SUPFAM" id="SSF57196">
    <property type="entry name" value="EGF/Laminin"/>
    <property type="match status" value="4"/>
</dbReference>
<proteinExistence type="predicted"/>
<feature type="disulfide bond" evidence="1">
    <location>
        <begin position="137"/>
        <end position="154"/>
    </location>
</feature>
<evidence type="ECO:0000256" key="1">
    <source>
        <dbReference type="PROSITE-ProRule" id="PRU00076"/>
    </source>
</evidence>
<evidence type="ECO:0000313" key="5">
    <source>
        <dbReference type="Proteomes" id="UP001163046"/>
    </source>
</evidence>
<dbReference type="Pfam" id="PF00008">
    <property type="entry name" value="EGF"/>
    <property type="match status" value="3"/>
</dbReference>
<feature type="disulfide bond" evidence="1">
    <location>
        <begin position="115"/>
        <end position="124"/>
    </location>
</feature>
<dbReference type="SMART" id="SM00181">
    <property type="entry name" value="EGF"/>
    <property type="match status" value="7"/>
</dbReference>
<dbReference type="EMBL" id="MU827780">
    <property type="protein sequence ID" value="KAJ7337769.1"/>
    <property type="molecule type" value="Genomic_DNA"/>
</dbReference>
<feature type="domain" description="EGF-like" evidence="3">
    <location>
        <begin position="298"/>
        <end position="335"/>
    </location>
</feature>
<feature type="disulfide bond" evidence="1">
    <location>
        <begin position="156"/>
        <end position="165"/>
    </location>
</feature>
<comment type="caution">
    <text evidence="1">Lacks conserved residue(s) required for the propagation of feature annotation.</text>
</comment>
<feature type="domain" description="EGF-like" evidence="3">
    <location>
        <begin position="212"/>
        <end position="250"/>
    </location>
</feature>
<feature type="coiled-coil region" evidence="2">
    <location>
        <begin position="2"/>
        <end position="34"/>
    </location>
</feature>
<dbReference type="AlphaFoldDB" id="A0A9W9YI51"/>
<evidence type="ECO:0000259" key="3">
    <source>
        <dbReference type="PROSITE" id="PS50026"/>
    </source>
</evidence>
<feature type="disulfide bond" evidence="1">
    <location>
        <begin position="325"/>
        <end position="334"/>
    </location>
</feature>
<sequence length="407" mass="44735">MDKNLQEKLTTMEKKMTEKMKEKIKVECDKVKEEIEGGINESINFIEDAMKEKMAEFKERAIDNEQYCRKSPVRLFGVPEAEGEDAETVDVCIPNPCKNQGMCVKDGFSDYHCLCPADFLPPDCANKTVNPCVPNPCQNSATCQPSQDKKSFTCNCKGSFKPPLCTCDCPKGDPRWVPPIRPQQCKENGACYCPSYDGNIYTLVEKGCQEARQNPCDSNPCQNGGKCSPTANKLSFICQCPDQCTGDLCQNCDPDKICTPGYCKNGGTCVVVGTKPFCKCPPNYLPPDCGKQIITTGIRSLCHPNPCQNGGTCRKVGFDTRECSCSKQFDGKYCERDKCMDCDVHAICYNGQCKCRTGYMGSGFKGDCKSESVCNSCPLNAVCVDGECSCIAGFYFIDNTCKIIVGS</sequence>
<evidence type="ECO:0000256" key="2">
    <source>
        <dbReference type="SAM" id="Coils"/>
    </source>
</evidence>
<evidence type="ECO:0000313" key="4">
    <source>
        <dbReference type="EMBL" id="KAJ7337769.1"/>
    </source>
</evidence>
<dbReference type="PROSITE" id="PS50026">
    <property type="entry name" value="EGF_3"/>
    <property type="match status" value="5"/>
</dbReference>
<protein>
    <recommendedName>
        <fullName evidence="3">EGF-like domain-containing protein</fullName>
    </recommendedName>
</protein>
<gene>
    <name evidence="4" type="ORF">OS493_007924</name>
</gene>
<name>A0A9W9YI51_9CNID</name>
<feature type="disulfide bond" evidence="1">
    <location>
        <begin position="240"/>
        <end position="249"/>
    </location>
</feature>
<feature type="domain" description="EGF-like" evidence="3">
    <location>
        <begin position="254"/>
        <end position="290"/>
    </location>
</feature>
<feature type="domain" description="EGF-like" evidence="3">
    <location>
        <begin position="88"/>
        <end position="125"/>
    </location>
</feature>
<keyword evidence="1" id="KW-1015">Disulfide bond</keyword>